<reference evidence="1" key="2">
    <citation type="submission" date="2025-08" db="UniProtKB">
        <authorList>
            <consortium name="Ensembl"/>
        </authorList>
    </citation>
    <scope>IDENTIFICATION</scope>
</reference>
<proteinExistence type="predicted"/>
<reference evidence="1" key="3">
    <citation type="submission" date="2025-09" db="UniProtKB">
        <authorList>
            <consortium name="Ensembl"/>
        </authorList>
    </citation>
    <scope>IDENTIFICATION</scope>
</reference>
<dbReference type="InterPro" id="IPR036691">
    <property type="entry name" value="Endo/exonu/phosph_ase_sf"/>
</dbReference>
<dbReference type="Proteomes" id="UP000694387">
    <property type="component" value="Chromosome 14"/>
</dbReference>
<keyword evidence="2" id="KW-1185">Reference proteome</keyword>
<accession>A0A9L0I9U2</accession>
<dbReference type="GeneTree" id="ENSGT00950000183016"/>
<reference evidence="1 2" key="1">
    <citation type="journal article" date="2020" name="Nat. Commun.">
        <title>Donkey genomes provide new insights into domestication and selection for coat color.</title>
        <authorList>
            <person name="Wang"/>
            <person name="C."/>
            <person name="Li"/>
            <person name="H."/>
            <person name="Guo"/>
            <person name="Y."/>
            <person name="Huang"/>
            <person name="J."/>
            <person name="Sun"/>
            <person name="Y."/>
            <person name="Min"/>
            <person name="J."/>
            <person name="Wang"/>
            <person name="J."/>
            <person name="Fang"/>
            <person name="X."/>
            <person name="Zhao"/>
            <person name="Z."/>
            <person name="Wang"/>
            <person name="S."/>
            <person name="Zhang"/>
            <person name="Y."/>
            <person name="Liu"/>
            <person name="Q."/>
            <person name="Jiang"/>
            <person name="Q."/>
            <person name="Wang"/>
            <person name="X."/>
            <person name="Guo"/>
            <person name="Y."/>
            <person name="Yang"/>
            <person name="C."/>
            <person name="Wang"/>
            <person name="Y."/>
            <person name="Tian"/>
            <person name="F."/>
            <person name="Zhuang"/>
            <person name="G."/>
            <person name="Fan"/>
            <person name="Y."/>
            <person name="Gao"/>
            <person name="Q."/>
            <person name="Li"/>
            <person name="Y."/>
            <person name="Ju"/>
            <person name="Z."/>
            <person name="Li"/>
            <person name="J."/>
            <person name="Li"/>
            <person name="R."/>
            <person name="Hou"/>
            <person name="M."/>
            <person name="Yang"/>
            <person name="G."/>
            <person name="Liu"/>
            <person name="G."/>
            <person name="Liu"/>
            <person name="W."/>
            <person name="Guo"/>
            <person name="J."/>
            <person name="Pan"/>
            <person name="S."/>
            <person name="Fan"/>
            <person name="G."/>
            <person name="Zhang"/>
            <person name="W."/>
            <person name="Zhang"/>
            <person name="R."/>
            <person name="Yu"/>
            <person name="J."/>
            <person name="Zhang"/>
            <person name="X."/>
            <person name="Yin"/>
            <person name="Q."/>
            <person name="Ji"/>
            <person name="C."/>
            <person name="Jin"/>
            <person name="Y."/>
            <person name="Yue"/>
            <person name="G."/>
            <person name="Liu"/>
            <person name="M."/>
            <person name="Xu"/>
            <person name="J."/>
            <person name="Liu"/>
            <person name="S."/>
            <person name="Jordana"/>
            <person name="J."/>
            <person name="Noce"/>
            <person name="A."/>
            <person name="Amills"/>
            <person name="M."/>
            <person name="Wu"/>
            <person name="D.D."/>
            <person name="Li"/>
            <person name="S."/>
            <person name="Zhou"/>
            <person name="X. and Zhong"/>
            <person name="J."/>
        </authorList>
    </citation>
    <scope>NUCLEOTIDE SEQUENCE [LARGE SCALE GENOMIC DNA]</scope>
</reference>
<dbReference type="Gene3D" id="3.60.10.10">
    <property type="entry name" value="Endonuclease/exonuclease/phosphatase"/>
    <property type="match status" value="1"/>
</dbReference>
<evidence type="ECO:0000313" key="2">
    <source>
        <dbReference type="Proteomes" id="UP000694387"/>
    </source>
</evidence>
<name>A0A9L0I9U2_EQUAS</name>
<dbReference type="AlphaFoldDB" id="A0A9L0I9U2"/>
<protein>
    <submittedName>
        <fullName evidence="1">Uncharacterized protein</fullName>
    </submittedName>
</protein>
<organism evidence="1 2">
    <name type="scientific">Equus asinus</name>
    <name type="common">Donkey</name>
    <name type="synonym">Equus africanus asinus</name>
    <dbReference type="NCBI Taxonomy" id="9793"/>
    <lineage>
        <taxon>Eukaryota</taxon>
        <taxon>Metazoa</taxon>
        <taxon>Chordata</taxon>
        <taxon>Craniata</taxon>
        <taxon>Vertebrata</taxon>
        <taxon>Euteleostomi</taxon>
        <taxon>Mammalia</taxon>
        <taxon>Eutheria</taxon>
        <taxon>Laurasiatheria</taxon>
        <taxon>Perissodactyla</taxon>
        <taxon>Equidae</taxon>
        <taxon>Equus</taxon>
    </lineage>
</organism>
<sequence>MMLQANDNQKKTSVVILITNKIDFKPKNITRDKDGHYIMINGTNHQKDIIFINVYASKIGATKYIKQLLTDLKEEIAGNTILVGSLIPHLHQCIDHPKSTRKQ</sequence>
<dbReference type="Ensembl" id="ENSEAST00005062031.1">
    <property type="protein sequence ID" value="ENSEASP00005037502.1"/>
    <property type="gene ID" value="ENSEASG00005035281.1"/>
</dbReference>
<evidence type="ECO:0000313" key="1">
    <source>
        <dbReference type="Ensembl" id="ENSEASP00005037502.1"/>
    </source>
</evidence>